<dbReference type="OrthoDB" id="4827574at2"/>
<dbReference type="EMBL" id="AP018786">
    <property type="protein sequence ID" value="BBF23407.1"/>
    <property type="molecule type" value="Genomic_DNA"/>
</dbReference>
<feature type="domain" description="DUF4261" evidence="1">
    <location>
        <begin position="185"/>
        <end position="260"/>
    </location>
</feature>
<proteinExistence type="predicted"/>
<dbReference type="Proteomes" id="UP000271003">
    <property type="component" value="Chromosome"/>
</dbReference>
<name>A0A2Z6ICP7_9BURK</name>
<gene>
    <name evidence="2" type="ORF">SUTMEG_12980</name>
</gene>
<organism evidence="2 3">
    <name type="scientific">Sutterella megalosphaeroides</name>
    <dbReference type="NCBI Taxonomy" id="2494234"/>
    <lineage>
        <taxon>Bacteria</taxon>
        <taxon>Pseudomonadati</taxon>
        <taxon>Pseudomonadota</taxon>
        <taxon>Betaproteobacteria</taxon>
        <taxon>Burkholderiales</taxon>
        <taxon>Sutterellaceae</taxon>
        <taxon>Sutterella</taxon>
    </lineage>
</organism>
<evidence type="ECO:0000313" key="3">
    <source>
        <dbReference type="Proteomes" id="UP000271003"/>
    </source>
</evidence>
<accession>A0A2Z6ICP7</accession>
<dbReference type="RefSeq" id="WP_120177020.1">
    <property type="nucleotide sequence ID" value="NZ_AP018786.1"/>
</dbReference>
<dbReference type="AlphaFoldDB" id="A0A2Z6ICP7"/>
<reference evidence="2 3" key="1">
    <citation type="journal article" date="2018" name="Int. J. Syst. Evol. Microbiol.">
        <title>Mesosutterella multiformis gen. nov., sp. nov., a member of the family Sutterellaceae and Sutterella megalosphaeroides sp. nov., isolated from human faeces.</title>
        <authorList>
            <person name="Sakamoto M."/>
            <person name="Ikeyama N."/>
            <person name="Kunihiro T."/>
            <person name="Iino T."/>
            <person name="Yuki M."/>
            <person name="Ohkuma M."/>
        </authorList>
    </citation>
    <scope>NUCLEOTIDE SEQUENCE [LARGE SCALE GENOMIC DNA]</scope>
    <source>
        <strain evidence="2 3">6FBBBH3</strain>
    </source>
</reference>
<dbReference type="KEGG" id="sutt:SUTMEG_12980"/>
<keyword evidence="3" id="KW-1185">Reference proteome</keyword>
<sequence>MTETARTATPETSENGKVGLEGRVLLSFATWNPVAFLADFEADWGEAPEVVLKSDRGIVVALNKAHFILRFVEGKDPDAEVVAKNNREWTGAADAAANHLAHLEVTSLLSPEAFVLQSARDFVRVVASLALQEGVAAIDTTNTLLTPEGYRNGAQVMTDGRSFPVHNVIFTGVWRQSEAGGTNGYTAGFNRFGLPELEIIDSKRGAYEVREFLRNLSGYILETGNPVRPNTSLRVSADEAFDVTLSPGVAFPEEIQTLKIAFG</sequence>
<evidence type="ECO:0000313" key="2">
    <source>
        <dbReference type="EMBL" id="BBF23407.1"/>
    </source>
</evidence>
<evidence type="ECO:0000259" key="1">
    <source>
        <dbReference type="Pfam" id="PF14080"/>
    </source>
</evidence>
<dbReference type="InterPro" id="IPR025357">
    <property type="entry name" value="DUF4261"/>
</dbReference>
<protein>
    <recommendedName>
        <fullName evidence="1">DUF4261 domain-containing protein</fullName>
    </recommendedName>
</protein>
<dbReference type="Pfam" id="PF14080">
    <property type="entry name" value="DUF4261"/>
    <property type="match status" value="1"/>
</dbReference>